<gene>
    <name evidence="2" type="ORF">ABQJ54_10000</name>
</gene>
<sequence>MLASFLASLVECVEALTVVLAVGVVRGWRSALAGCATGLLVLLLLVALLGQALARVPLHGFQLVVGALLLLFGMRWLRKAVLRAAGVLALHDEDAIYQREMQALGGQAGVLTGLDRLAFVVSFKSTVLEGIEVVFIVLAIGAGRADLLWPASLGALAALLVVTALGVVLHRPLARVPENTLKFVVGVLLCAFGTFWAGEGMGYAWPGGDVAIPALACAFLAAAALCVAWCRRVAQETVR</sequence>
<comment type="caution">
    <text evidence="2">The sequence shown here is derived from an EMBL/GenBank/DDBJ whole genome shotgun (WGS) entry which is preliminary data.</text>
</comment>
<dbReference type="Proteomes" id="UP001556220">
    <property type="component" value="Unassembled WGS sequence"/>
</dbReference>
<evidence type="ECO:0000256" key="1">
    <source>
        <dbReference type="SAM" id="Phobius"/>
    </source>
</evidence>
<feature type="transmembrane region" description="Helical" evidence="1">
    <location>
        <begin position="6"/>
        <end position="25"/>
    </location>
</feature>
<name>A0ABV3QE27_9GAMM</name>
<feature type="transmembrane region" description="Helical" evidence="1">
    <location>
        <begin position="117"/>
        <end position="141"/>
    </location>
</feature>
<feature type="transmembrane region" description="Helical" evidence="1">
    <location>
        <begin position="147"/>
        <end position="169"/>
    </location>
</feature>
<reference evidence="2 3" key="1">
    <citation type="submission" date="2024-06" db="EMBL/GenBank/DDBJ databases">
        <authorList>
            <person name="Woo H."/>
        </authorList>
    </citation>
    <scope>NUCLEOTIDE SEQUENCE [LARGE SCALE GENOMIC DNA]</scope>
    <source>
        <strain evidence="2 3">Si-c</strain>
    </source>
</reference>
<dbReference type="RefSeq" id="WP_367854148.1">
    <property type="nucleotide sequence ID" value="NZ_JBFOHK010000002.1"/>
</dbReference>
<feature type="transmembrane region" description="Helical" evidence="1">
    <location>
        <begin position="60"/>
        <end position="77"/>
    </location>
</feature>
<protein>
    <submittedName>
        <fullName evidence="2">COG4280 domain-containing protein</fullName>
    </submittedName>
</protein>
<evidence type="ECO:0000313" key="2">
    <source>
        <dbReference type="EMBL" id="MEW9572088.1"/>
    </source>
</evidence>
<feature type="transmembrane region" description="Helical" evidence="1">
    <location>
        <begin position="32"/>
        <end position="54"/>
    </location>
</feature>
<keyword evidence="1" id="KW-0812">Transmembrane</keyword>
<dbReference type="EMBL" id="JBFOHK010000002">
    <property type="protein sequence ID" value="MEW9572088.1"/>
    <property type="molecule type" value="Genomic_DNA"/>
</dbReference>
<keyword evidence="1" id="KW-0472">Membrane</keyword>
<organism evidence="2 3">
    <name type="scientific">Rhodanobacter lycopersici</name>
    <dbReference type="NCBI Taxonomy" id="3162487"/>
    <lineage>
        <taxon>Bacteria</taxon>
        <taxon>Pseudomonadati</taxon>
        <taxon>Pseudomonadota</taxon>
        <taxon>Gammaproteobacteria</taxon>
        <taxon>Lysobacterales</taxon>
        <taxon>Rhodanobacteraceae</taxon>
        <taxon>Rhodanobacter</taxon>
    </lineage>
</organism>
<accession>A0ABV3QE27</accession>
<feature type="transmembrane region" description="Helical" evidence="1">
    <location>
        <begin position="210"/>
        <end position="230"/>
    </location>
</feature>
<keyword evidence="1" id="KW-1133">Transmembrane helix</keyword>
<proteinExistence type="predicted"/>
<keyword evidence="3" id="KW-1185">Reference proteome</keyword>
<evidence type="ECO:0000313" key="3">
    <source>
        <dbReference type="Proteomes" id="UP001556220"/>
    </source>
</evidence>
<feature type="transmembrane region" description="Helical" evidence="1">
    <location>
        <begin position="181"/>
        <end position="198"/>
    </location>
</feature>